<keyword evidence="3" id="KW-1185">Reference proteome</keyword>
<feature type="chain" id="PRO_5025597165" evidence="1">
    <location>
        <begin position="20"/>
        <end position="136"/>
    </location>
</feature>
<proteinExistence type="predicted"/>
<dbReference type="AlphaFoldDB" id="A0A6A4IDZ1"/>
<evidence type="ECO:0000256" key="1">
    <source>
        <dbReference type="SAM" id="SignalP"/>
    </source>
</evidence>
<keyword evidence="1" id="KW-0732">Signal</keyword>
<feature type="signal peptide" evidence="1">
    <location>
        <begin position="1"/>
        <end position="19"/>
    </location>
</feature>
<dbReference type="OrthoDB" id="4095724at2759"/>
<reference evidence="2" key="1">
    <citation type="journal article" date="2019" name="Environ. Microbiol.">
        <title>Fungal ecological strategies reflected in gene transcription - a case study of two litter decomposers.</title>
        <authorList>
            <person name="Barbi F."/>
            <person name="Kohler A."/>
            <person name="Barry K."/>
            <person name="Baskaran P."/>
            <person name="Daum C."/>
            <person name="Fauchery L."/>
            <person name="Ihrmark K."/>
            <person name="Kuo A."/>
            <person name="LaButti K."/>
            <person name="Lipzen A."/>
            <person name="Morin E."/>
            <person name="Grigoriev I.V."/>
            <person name="Henrissat B."/>
            <person name="Lindahl B."/>
            <person name="Martin F."/>
        </authorList>
    </citation>
    <scope>NUCLEOTIDE SEQUENCE</scope>
    <source>
        <strain evidence="2">JB14</strain>
    </source>
</reference>
<evidence type="ECO:0000313" key="2">
    <source>
        <dbReference type="EMBL" id="KAE9408200.1"/>
    </source>
</evidence>
<dbReference type="Proteomes" id="UP000799118">
    <property type="component" value="Unassembled WGS sequence"/>
</dbReference>
<accession>A0A6A4IDZ1</accession>
<organism evidence="2 3">
    <name type="scientific">Gymnopus androsaceus JB14</name>
    <dbReference type="NCBI Taxonomy" id="1447944"/>
    <lineage>
        <taxon>Eukaryota</taxon>
        <taxon>Fungi</taxon>
        <taxon>Dikarya</taxon>
        <taxon>Basidiomycota</taxon>
        <taxon>Agaricomycotina</taxon>
        <taxon>Agaricomycetes</taxon>
        <taxon>Agaricomycetidae</taxon>
        <taxon>Agaricales</taxon>
        <taxon>Marasmiineae</taxon>
        <taxon>Omphalotaceae</taxon>
        <taxon>Gymnopus</taxon>
    </lineage>
</organism>
<protein>
    <submittedName>
        <fullName evidence="2">Uncharacterized protein</fullName>
    </submittedName>
</protein>
<name>A0A6A4IDZ1_9AGAR</name>
<sequence length="136" mass="13274">MFKFAILIAASLLLSQATAEPIRLEERQILSSITSDFGDGTSGIVSVATGVASGATSLAGDITSLGDGIVEEVTLTGGAGDVTSIGGHAYTFATGAAASAATGASNAGLTQYDASPIFASMLTLVIGAIAGAFVTL</sequence>
<dbReference type="EMBL" id="ML769392">
    <property type="protein sequence ID" value="KAE9408200.1"/>
    <property type="molecule type" value="Genomic_DNA"/>
</dbReference>
<evidence type="ECO:0000313" key="3">
    <source>
        <dbReference type="Proteomes" id="UP000799118"/>
    </source>
</evidence>
<gene>
    <name evidence="2" type="ORF">BT96DRAFT_970865</name>
</gene>